<gene>
    <name evidence="8" type="ORF">FRACA_810015</name>
</gene>
<feature type="domain" description="Type ISP restriction-modification enzyme LLaBIII C-terminal specificity" evidence="7">
    <location>
        <begin position="687"/>
        <end position="1035"/>
    </location>
</feature>
<evidence type="ECO:0000256" key="4">
    <source>
        <dbReference type="ARBA" id="ARBA00047942"/>
    </source>
</evidence>
<dbReference type="SUPFAM" id="SSF53335">
    <property type="entry name" value="S-adenosyl-L-methionine-dependent methyltransferases"/>
    <property type="match status" value="1"/>
</dbReference>
<dbReference type="PANTHER" id="PTHR33841">
    <property type="entry name" value="DNA METHYLTRANSFERASE YEEA-RELATED"/>
    <property type="match status" value="1"/>
</dbReference>
<dbReference type="GO" id="GO:0032259">
    <property type="term" value="P:methylation"/>
    <property type="evidence" value="ECO:0007669"/>
    <property type="project" value="UniProtKB-KW"/>
</dbReference>
<keyword evidence="3 8" id="KW-0808">Transferase</keyword>
<feature type="region of interest" description="Disordered" evidence="5">
    <location>
        <begin position="732"/>
        <end position="765"/>
    </location>
</feature>
<evidence type="ECO:0000256" key="3">
    <source>
        <dbReference type="ARBA" id="ARBA00022679"/>
    </source>
</evidence>
<dbReference type="PRINTS" id="PR00507">
    <property type="entry name" value="N12N6MTFRASE"/>
</dbReference>
<evidence type="ECO:0000259" key="6">
    <source>
        <dbReference type="Pfam" id="PF02384"/>
    </source>
</evidence>
<dbReference type="InterPro" id="IPR029063">
    <property type="entry name" value="SAM-dependent_MTases_sf"/>
</dbReference>
<feature type="domain" description="DNA methylase adenine-specific" evidence="6">
    <location>
        <begin position="311"/>
        <end position="389"/>
    </location>
</feature>
<evidence type="ECO:0000259" key="7">
    <source>
        <dbReference type="Pfam" id="PF18135"/>
    </source>
</evidence>
<feature type="region of interest" description="Disordered" evidence="5">
    <location>
        <begin position="1069"/>
        <end position="1098"/>
    </location>
</feature>
<dbReference type="InterPro" id="IPR050953">
    <property type="entry name" value="N4_N6_ade-DNA_methylase"/>
</dbReference>
<feature type="compositionally biased region" description="Polar residues" evidence="5">
    <location>
        <begin position="1089"/>
        <end position="1098"/>
    </location>
</feature>
<sequence>MPSAAGWLQDAVREFGVSCKAKLAGPGDREAAIRSPLEILLKAAGQHLGVQAVFHDEVRDADRRVRPDYGVTVAGAVIGYIEVKAPGRTIDPDRFTGHDLEQWNRQRDLPNLIYTNGTHWRLYRDGALRVGPIVLDGGPLQDAGGQLRAPDGLESLLVAFLRWYPEPITSVGALVRAVAPLTRLLRGEVLDQLTAEEHAVAAGADADLQPFTGLARDWRKLLFPHADNITFADGYAQTVTFALLLARTENIPITDTALHQVGTRLSAGHSLMGKALQLLTDDVVADFHVTLSLLVRVVGAVDWPRIRDSGRDTYLHLYEHFLELYDNNLRKRSGSYYTPREVVEQMVRLVEEALVTRLGKAAGFRDKTVLTVDPAMGTGTYLHTILDIAARAAERDDGPGAVAGVVSQVASRLIGFEMQMGPFAVAELRTADLLASYGAQPPAGEGMRLYVTDTLDDPRAAQVELGSALQTIARSRQRANKVKANAAVTVVIGNPPYKEQAAGEGAWVENGGEGQAPILDDFLTGVPGKIRAKIKNLYVYFWRWATWKVWESTSHHDTGIICFISTSGYLTGSAFTAMREYLRRYASEGWIIDLTPEGQTPDIPTRVFPGVRQPLAIGLFLRTPDTTHEMPAKIRYRTVTGRRDDKFAALTHIRLDDDGWREARSDWTAPLTAAATGCWDTYPAVQELMPWYSPGVFPTRTWVYSPDRDTLIRRWKRLLGETDPDQQDLLFKKGRDATPEKAKKPLPGTDTHRNTLHPVRSDHTTEPTPVRVTFRAFDRQWILPDSRLMDMPRTDLWESRIPGQIFVVEQHTHSINSGPGLIFTGLIPDYHCFNNRGGRVLPFLHPDATPNLAPGLPAALASTLGTPVSPGDVLAYIAAVVAHPAYTRTFTEELTTPGIRVPLTADPELWTTATALGEQILWLHTYGAVTTGPDYPAGTIRFPHGDPRQPLATKAITTMPDELGYNESRHAVILGSGEIGPVSQEALKYAVGGKEIVKSWFNYRKKEPGGRRATPLDDINPTAWNPDWTTELIDLLTVITRLIDLEPLQADLLTHVLAAPVQTYKSLQVGGTRWPSEQKDRRPRRGLTGNDTPGTLDL</sequence>
<evidence type="ECO:0000256" key="5">
    <source>
        <dbReference type="SAM" id="MobiDB-lite"/>
    </source>
</evidence>
<proteinExistence type="predicted"/>
<dbReference type="AlphaFoldDB" id="A0A2I2L1N0"/>
<evidence type="ECO:0000256" key="1">
    <source>
        <dbReference type="ARBA" id="ARBA00011900"/>
    </source>
</evidence>
<dbReference type="EMBL" id="FZMO01000549">
    <property type="protein sequence ID" value="SNQ51824.1"/>
    <property type="molecule type" value="Genomic_DNA"/>
</dbReference>
<evidence type="ECO:0000313" key="9">
    <source>
        <dbReference type="Proteomes" id="UP000234331"/>
    </source>
</evidence>
<protein>
    <recommendedName>
        <fullName evidence="1">site-specific DNA-methyltransferase (adenine-specific)</fullName>
        <ecNumber evidence="1">2.1.1.72</ecNumber>
    </recommendedName>
</protein>
<dbReference type="GO" id="GO:0008170">
    <property type="term" value="F:N-methyltransferase activity"/>
    <property type="evidence" value="ECO:0007669"/>
    <property type="project" value="InterPro"/>
</dbReference>
<dbReference type="PANTHER" id="PTHR33841:SF1">
    <property type="entry name" value="DNA METHYLTRANSFERASE A"/>
    <property type="match status" value="1"/>
</dbReference>
<dbReference type="InterPro" id="IPR003356">
    <property type="entry name" value="DNA_methylase_A-5"/>
</dbReference>
<dbReference type="Pfam" id="PF02384">
    <property type="entry name" value="N6_Mtase"/>
    <property type="match status" value="1"/>
</dbReference>
<feature type="compositionally biased region" description="Basic and acidic residues" evidence="5">
    <location>
        <begin position="732"/>
        <end position="743"/>
    </location>
</feature>
<dbReference type="OrthoDB" id="9776021at2"/>
<evidence type="ECO:0000313" key="8">
    <source>
        <dbReference type="EMBL" id="SNQ51824.1"/>
    </source>
</evidence>
<dbReference type="GO" id="GO:0009007">
    <property type="term" value="F:site-specific DNA-methyltransferase (adenine-specific) activity"/>
    <property type="evidence" value="ECO:0007669"/>
    <property type="project" value="UniProtKB-EC"/>
</dbReference>
<dbReference type="Pfam" id="PF18135">
    <property type="entry name" value="Type_ISP_C"/>
    <property type="match status" value="1"/>
</dbReference>
<name>A0A2I2L1N0_9ACTN</name>
<dbReference type="Proteomes" id="UP000234331">
    <property type="component" value="Unassembled WGS sequence"/>
</dbReference>
<keyword evidence="2 8" id="KW-0489">Methyltransferase</keyword>
<dbReference type="EC" id="2.1.1.72" evidence="1"/>
<accession>A0A2I2L1N0</accession>
<reference evidence="8 9" key="1">
    <citation type="submission" date="2017-06" db="EMBL/GenBank/DDBJ databases">
        <authorList>
            <person name="Kim H.J."/>
            <person name="Triplett B.A."/>
        </authorList>
    </citation>
    <scope>NUCLEOTIDE SEQUENCE [LARGE SCALE GENOMIC DNA]</scope>
    <source>
        <strain evidence="8">FRACA_ARgP5</strain>
    </source>
</reference>
<evidence type="ECO:0000256" key="2">
    <source>
        <dbReference type="ARBA" id="ARBA00022603"/>
    </source>
</evidence>
<dbReference type="Gene3D" id="3.40.50.150">
    <property type="entry name" value="Vaccinia Virus protein VP39"/>
    <property type="match status" value="1"/>
</dbReference>
<comment type="catalytic activity">
    <reaction evidence="4">
        <text>a 2'-deoxyadenosine in DNA + S-adenosyl-L-methionine = an N(6)-methyl-2'-deoxyadenosine in DNA + S-adenosyl-L-homocysteine + H(+)</text>
        <dbReference type="Rhea" id="RHEA:15197"/>
        <dbReference type="Rhea" id="RHEA-COMP:12418"/>
        <dbReference type="Rhea" id="RHEA-COMP:12419"/>
        <dbReference type="ChEBI" id="CHEBI:15378"/>
        <dbReference type="ChEBI" id="CHEBI:57856"/>
        <dbReference type="ChEBI" id="CHEBI:59789"/>
        <dbReference type="ChEBI" id="CHEBI:90615"/>
        <dbReference type="ChEBI" id="CHEBI:90616"/>
        <dbReference type="EC" id="2.1.1.72"/>
    </reaction>
</comment>
<keyword evidence="9" id="KW-1185">Reference proteome</keyword>
<dbReference type="InterPro" id="IPR041635">
    <property type="entry name" value="Type_ISP_LLaBIII_C"/>
</dbReference>
<dbReference type="GO" id="GO:0003677">
    <property type="term" value="F:DNA binding"/>
    <property type="evidence" value="ECO:0007669"/>
    <property type="project" value="InterPro"/>
</dbReference>
<organism evidence="8 9">
    <name type="scientific">Frankia canadensis</name>
    <dbReference type="NCBI Taxonomy" id="1836972"/>
    <lineage>
        <taxon>Bacteria</taxon>
        <taxon>Bacillati</taxon>
        <taxon>Actinomycetota</taxon>
        <taxon>Actinomycetes</taxon>
        <taxon>Frankiales</taxon>
        <taxon>Frankiaceae</taxon>
        <taxon>Frankia</taxon>
    </lineage>
</organism>